<gene>
    <name evidence="1" type="ORF">D3C57_116775</name>
</gene>
<protein>
    <submittedName>
        <fullName evidence="1">Uncharacterized protein</fullName>
    </submittedName>
</protein>
<organism evidence="1 2">
    <name type="scientific">Streptomyces rapamycinicus (strain ATCC 29253 / DSM 41530 / NRRL 5491 / AYB-994)</name>
    <name type="common">Streptomyces hygroscopicus (strain ATCC 29253)</name>
    <dbReference type="NCBI Taxonomy" id="1343740"/>
    <lineage>
        <taxon>Bacteria</taxon>
        <taxon>Bacillati</taxon>
        <taxon>Actinomycetota</taxon>
        <taxon>Actinomycetes</taxon>
        <taxon>Kitasatosporales</taxon>
        <taxon>Streptomycetaceae</taxon>
        <taxon>Streptomyces</taxon>
        <taxon>Streptomyces violaceusniger group</taxon>
    </lineage>
</organism>
<dbReference type="eggNOG" id="ENOG5031VV4">
    <property type="taxonomic scope" value="Bacteria"/>
</dbReference>
<reference evidence="1 2" key="1">
    <citation type="journal article" date="2018" name="J. Biol. Chem.">
        <title>Discovery of the actinoplanic acid pathway in Streptomyces rapamycinicus reveals a genetically conserved synergism with rapamycin.</title>
        <authorList>
            <person name="Mrak P."/>
            <person name="Krastel P."/>
            <person name="Pivk Lukancic P."/>
            <person name="Tao J."/>
            <person name="Pistorius D."/>
            <person name="Moore C.M."/>
        </authorList>
    </citation>
    <scope>NUCLEOTIDE SEQUENCE [LARGE SCALE GENOMIC DNA]</scope>
    <source>
        <strain evidence="1 2">NRRL 5491</strain>
    </source>
</reference>
<name>A0A0A0NIN2_STRRN</name>
<accession>A0A0A0NIN2</accession>
<dbReference type="AlphaFoldDB" id="A0A0A0NIN2"/>
<evidence type="ECO:0000313" key="1">
    <source>
        <dbReference type="EMBL" id="RLV80058.1"/>
    </source>
</evidence>
<dbReference type="HOGENOM" id="CLU_2511344_0_0_11"/>
<comment type="caution">
    <text evidence="1">The sequence shown here is derived from an EMBL/GenBank/DDBJ whole genome shotgun (WGS) entry which is preliminary data.</text>
</comment>
<proteinExistence type="predicted"/>
<evidence type="ECO:0000313" key="2">
    <source>
        <dbReference type="Proteomes" id="UP000281594"/>
    </source>
</evidence>
<dbReference type="STRING" id="1343740.M271_26845"/>
<dbReference type="RefSeq" id="WP_020870295.1">
    <property type="nucleotide sequence ID" value="NC_022785.1"/>
</dbReference>
<dbReference type="KEGG" id="src:M271_26845"/>
<dbReference type="EMBL" id="QYCY01000001">
    <property type="protein sequence ID" value="RLV80058.1"/>
    <property type="molecule type" value="Genomic_DNA"/>
</dbReference>
<sequence length="85" mass="9257">MSVDFIGPPPTGKSEHNYIAEELRARPDEWAVVQRKATTTRAASAAQAIRSGKLRAYAPPGSFEAKSRTVGGEHRVYARYLGGLQ</sequence>
<dbReference type="Proteomes" id="UP000281594">
    <property type="component" value="Unassembled WGS sequence"/>
</dbReference>